<keyword evidence="2" id="KW-0805">Transcription regulation</keyword>
<dbReference type="InterPro" id="IPR013324">
    <property type="entry name" value="RNA_pol_sigma_r3/r4-like"/>
</dbReference>
<dbReference type="PANTHER" id="PTHR43133:SF8">
    <property type="entry name" value="RNA POLYMERASE SIGMA FACTOR HI_1459-RELATED"/>
    <property type="match status" value="1"/>
</dbReference>
<comment type="caution">
    <text evidence="7">The sequence shown here is derived from an EMBL/GenBank/DDBJ whole genome shotgun (WGS) entry which is preliminary data.</text>
</comment>
<dbReference type="InterPro" id="IPR036388">
    <property type="entry name" value="WH-like_DNA-bd_sf"/>
</dbReference>
<dbReference type="RefSeq" id="WP_105328989.1">
    <property type="nucleotide sequence ID" value="NZ_PUHY01000005.1"/>
</dbReference>
<dbReference type="Gene3D" id="1.10.10.10">
    <property type="entry name" value="Winged helix-like DNA-binding domain superfamily/Winged helix DNA-binding domain"/>
    <property type="match status" value="1"/>
</dbReference>
<dbReference type="InterPro" id="IPR014284">
    <property type="entry name" value="RNA_pol_sigma-70_dom"/>
</dbReference>
<evidence type="ECO:0000256" key="1">
    <source>
        <dbReference type="ARBA" id="ARBA00010641"/>
    </source>
</evidence>
<dbReference type="GO" id="GO:0006352">
    <property type="term" value="P:DNA-templated transcription initiation"/>
    <property type="evidence" value="ECO:0007669"/>
    <property type="project" value="InterPro"/>
</dbReference>
<accession>A0A2S8G095</accession>
<dbReference type="GO" id="GO:0003677">
    <property type="term" value="F:DNA binding"/>
    <property type="evidence" value="ECO:0007669"/>
    <property type="project" value="UniProtKB-KW"/>
</dbReference>
<gene>
    <name evidence="7" type="ORF">C5Y83_07295</name>
</gene>
<dbReference type="EMBL" id="PUHY01000005">
    <property type="protein sequence ID" value="PQO37740.1"/>
    <property type="molecule type" value="Genomic_DNA"/>
</dbReference>
<dbReference type="OrthoDB" id="265863at2"/>
<dbReference type="InterPro" id="IPR013325">
    <property type="entry name" value="RNA_pol_sigma_r2"/>
</dbReference>
<organism evidence="7 8">
    <name type="scientific">Blastopirellula marina</name>
    <dbReference type="NCBI Taxonomy" id="124"/>
    <lineage>
        <taxon>Bacteria</taxon>
        <taxon>Pseudomonadati</taxon>
        <taxon>Planctomycetota</taxon>
        <taxon>Planctomycetia</taxon>
        <taxon>Pirellulales</taxon>
        <taxon>Pirellulaceae</taxon>
        <taxon>Blastopirellula</taxon>
    </lineage>
</organism>
<dbReference type="SUPFAM" id="SSF88946">
    <property type="entry name" value="Sigma2 domain of RNA polymerase sigma factors"/>
    <property type="match status" value="1"/>
</dbReference>
<sequence length="195" mass="22048">MARSSESTSPSLILRVRNDDSAAWRELVELYSPLIAYWCRRKGLQPAAIHDCLQEVFFAVLKSLGSFTPTGTTGCFRAWLWTITRNKIIDSLRREGQHADATGGTEGLAAMQALPDLAEADEPTDDLHFNQLLHRALSQVQNEFETKTWQAFWRTTIDSISARQVAEELEISPASVRKYRSRVLRRLREQLGDAG</sequence>
<protein>
    <submittedName>
        <fullName evidence="7">Sigma-70 family RNA polymerase sigma factor</fullName>
    </submittedName>
</protein>
<keyword evidence="5" id="KW-0804">Transcription</keyword>
<reference evidence="7 8" key="1">
    <citation type="submission" date="2018-02" db="EMBL/GenBank/DDBJ databases">
        <title>Comparative genomes isolates from brazilian mangrove.</title>
        <authorList>
            <person name="Araujo J.E."/>
            <person name="Taketani R.G."/>
            <person name="Silva M.C.P."/>
            <person name="Loureco M.V."/>
            <person name="Andreote F.D."/>
        </authorList>
    </citation>
    <scope>NUCLEOTIDE SEQUENCE [LARGE SCALE GENOMIC DNA]</scope>
    <source>
        <strain evidence="7 8">Hex-1 MGV</strain>
    </source>
</reference>
<evidence type="ECO:0000313" key="7">
    <source>
        <dbReference type="EMBL" id="PQO37740.1"/>
    </source>
</evidence>
<keyword evidence="4" id="KW-0238">DNA-binding</keyword>
<name>A0A2S8G095_9BACT</name>
<evidence type="ECO:0000259" key="6">
    <source>
        <dbReference type="Pfam" id="PF04542"/>
    </source>
</evidence>
<dbReference type="NCBIfam" id="TIGR02937">
    <property type="entry name" value="sigma70-ECF"/>
    <property type="match status" value="1"/>
</dbReference>
<keyword evidence="3" id="KW-0731">Sigma factor</keyword>
<dbReference type="PANTHER" id="PTHR43133">
    <property type="entry name" value="RNA POLYMERASE ECF-TYPE SIGMA FACTO"/>
    <property type="match status" value="1"/>
</dbReference>
<dbReference type="Pfam" id="PF04542">
    <property type="entry name" value="Sigma70_r2"/>
    <property type="match status" value="1"/>
</dbReference>
<feature type="domain" description="RNA polymerase sigma-70 region 2" evidence="6">
    <location>
        <begin position="27"/>
        <end position="96"/>
    </location>
</feature>
<evidence type="ECO:0000256" key="4">
    <source>
        <dbReference type="ARBA" id="ARBA00023125"/>
    </source>
</evidence>
<dbReference type="InterPro" id="IPR039425">
    <property type="entry name" value="RNA_pol_sigma-70-like"/>
</dbReference>
<evidence type="ECO:0000313" key="8">
    <source>
        <dbReference type="Proteomes" id="UP000238322"/>
    </source>
</evidence>
<dbReference type="AlphaFoldDB" id="A0A2S8G095"/>
<evidence type="ECO:0000256" key="2">
    <source>
        <dbReference type="ARBA" id="ARBA00023015"/>
    </source>
</evidence>
<dbReference type="SUPFAM" id="SSF88659">
    <property type="entry name" value="Sigma3 and sigma4 domains of RNA polymerase sigma factors"/>
    <property type="match status" value="1"/>
</dbReference>
<comment type="similarity">
    <text evidence="1">Belongs to the sigma-70 factor family. ECF subfamily.</text>
</comment>
<dbReference type="Gene3D" id="1.10.1740.10">
    <property type="match status" value="1"/>
</dbReference>
<evidence type="ECO:0000256" key="5">
    <source>
        <dbReference type="ARBA" id="ARBA00023163"/>
    </source>
</evidence>
<proteinExistence type="inferred from homology"/>
<evidence type="ECO:0000256" key="3">
    <source>
        <dbReference type="ARBA" id="ARBA00023082"/>
    </source>
</evidence>
<dbReference type="Proteomes" id="UP000238322">
    <property type="component" value="Unassembled WGS sequence"/>
</dbReference>
<dbReference type="GO" id="GO:0016987">
    <property type="term" value="F:sigma factor activity"/>
    <property type="evidence" value="ECO:0007669"/>
    <property type="project" value="UniProtKB-KW"/>
</dbReference>
<dbReference type="InterPro" id="IPR007627">
    <property type="entry name" value="RNA_pol_sigma70_r2"/>
</dbReference>